<dbReference type="Proteomes" id="UP000494256">
    <property type="component" value="Unassembled WGS sequence"/>
</dbReference>
<protein>
    <submittedName>
        <fullName evidence="2">Uncharacterized protein</fullName>
    </submittedName>
</protein>
<feature type="region of interest" description="Disordered" evidence="1">
    <location>
        <begin position="108"/>
        <end position="139"/>
    </location>
</feature>
<comment type="caution">
    <text evidence="2">The sequence shown here is derived from an EMBL/GenBank/DDBJ whole genome shotgun (WGS) entry which is preliminary data.</text>
</comment>
<dbReference type="OrthoDB" id="9974612at2759"/>
<sequence length="160" mass="17870">MFWFPCFKPSKSRAPKGLTGFRHHLQTAPLKFSTKIFNILTPALCTVVHFLRVEDRSTNHFDSDCEIPASQPAPSVEKKKQRKKVVDKTKKWTKTNAPVVKSSFIGSETESDVDLSAPSTSSKKRKQTDSENELELGGEPLRAAALRSFLSRRSGSGYTL</sequence>
<name>A0A8S1B023_ARCPL</name>
<evidence type="ECO:0000313" key="3">
    <source>
        <dbReference type="Proteomes" id="UP000494256"/>
    </source>
</evidence>
<gene>
    <name evidence="2" type="ORF">APLA_LOCUS14070</name>
</gene>
<feature type="region of interest" description="Disordered" evidence="1">
    <location>
        <begin position="61"/>
        <end position="90"/>
    </location>
</feature>
<dbReference type="EMBL" id="CADEBD010000371">
    <property type="protein sequence ID" value="CAB3252618.1"/>
    <property type="molecule type" value="Genomic_DNA"/>
</dbReference>
<accession>A0A8S1B023</accession>
<organism evidence="2 3">
    <name type="scientific">Arctia plantaginis</name>
    <name type="common">Wood tiger moth</name>
    <name type="synonym">Phalaena plantaginis</name>
    <dbReference type="NCBI Taxonomy" id="874455"/>
    <lineage>
        <taxon>Eukaryota</taxon>
        <taxon>Metazoa</taxon>
        <taxon>Ecdysozoa</taxon>
        <taxon>Arthropoda</taxon>
        <taxon>Hexapoda</taxon>
        <taxon>Insecta</taxon>
        <taxon>Pterygota</taxon>
        <taxon>Neoptera</taxon>
        <taxon>Endopterygota</taxon>
        <taxon>Lepidoptera</taxon>
        <taxon>Glossata</taxon>
        <taxon>Ditrysia</taxon>
        <taxon>Noctuoidea</taxon>
        <taxon>Erebidae</taxon>
        <taxon>Arctiinae</taxon>
        <taxon>Arctia</taxon>
    </lineage>
</organism>
<dbReference type="AlphaFoldDB" id="A0A8S1B023"/>
<evidence type="ECO:0000313" key="2">
    <source>
        <dbReference type="EMBL" id="CAB3252618.1"/>
    </source>
</evidence>
<reference evidence="2 3" key="1">
    <citation type="submission" date="2020-04" db="EMBL/GenBank/DDBJ databases">
        <authorList>
            <person name="Wallbank WR R."/>
            <person name="Pardo Diaz C."/>
            <person name="Kozak K."/>
            <person name="Martin S."/>
            <person name="Jiggins C."/>
            <person name="Moest M."/>
            <person name="Warren A I."/>
            <person name="Byers J.R.P. K."/>
            <person name="Montejo-Kovacevich G."/>
            <person name="Yen C E."/>
        </authorList>
    </citation>
    <scope>NUCLEOTIDE SEQUENCE [LARGE SCALE GENOMIC DNA]</scope>
</reference>
<evidence type="ECO:0000256" key="1">
    <source>
        <dbReference type="SAM" id="MobiDB-lite"/>
    </source>
</evidence>
<proteinExistence type="predicted"/>